<dbReference type="CDD" id="cd03801">
    <property type="entry name" value="GT4_PimA-like"/>
    <property type="match status" value="1"/>
</dbReference>
<evidence type="ECO:0000313" key="5">
    <source>
        <dbReference type="Proteomes" id="UP000675554"/>
    </source>
</evidence>
<evidence type="ECO:0000256" key="1">
    <source>
        <dbReference type="ARBA" id="ARBA00022676"/>
    </source>
</evidence>
<evidence type="ECO:0000259" key="3">
    <source>
        <dbReference type="Pfam" id="PF13439"/>
    </source>
</evidence>
<organism evidence="4 5">
    <name type="scientific">Streptomyces daliensis</name>
    <dbReference type="NCBI Taxonomy" id="299421"/>
    <lineage>
        <taxon>Bacteria</taxon>
        <taxon>Bacillati</taxon>
        <taxon>Actinomycetota</taxon>
        <taxon>Actinomycetes</taxon>
        <taxon>Kitasatosporales</taxon>
        <taxon>Streptomycetaceae</taxon>
        <taxon>Streptomyces</taxon>
    </lineage>
</organism>
<dbReference type="InterPro" id="IPR050194">
    <property type="entry name" value="Glycosyltransferase_grp1"/>
</dbReference>
<dbReference type="InterPro" id="IPR028098">
    <property type="entry name" value="Glyco_trans_4-like_N"/>
</dbReference>
<evidence type="ECO:0000256" key="2">
    <source>
        <dbReference type="ARBA" id="ARBA00022679"/>
    </source>
</evidence>
<dbReference type="Pfam" id="PF13439">
    <property type="entry name" value="Glyco_transf_4"/>
    <property type="match status" value="1"/>
</dbReference>
<protein>
    <submittedName>
        <fullName evidence="4">Glycosyltransferase family 4 protein</fullName>
    </submittedName>
</protein>
<feature type="domain" description="Glycosyltransferase subfamily 4-like N-terminal" evidence="3">
    <location>
        <begin position="14"/>
        <end position="173"/>
    </location>
</feature>
<keyword evidence="5" id="KW-1185">Reference proteome</keyword>
<gene>
    <name evidence="4" type="ORF">KDA82_15700</name>
</gene>
<proteinExistence type="predicted"/>
<dbReference type="PANTHER" id="PTHR45947">
    <property type="entry name" value="SULFOQUINOVOSYL TRANSFERASE SQD2"/>
    <property type="match status" value="1"/>
</dbReference>
<keyword evidence="1" id="KW-0328">Glycosyltransferase</keyword>
<dbReference type="EMBL" id="JAGSMN010000341">
    <property type="protein sequence ID" value="MBR7674432.1"/>
    <property type="molecule type" value="Genomic_DNA"/>
</dbReference>
<sequence length="390" mass="42519">MRIGIVCPYSWDVPGGVQFHIRDLAEHLIRLGHQVSVLAPSDDETPLPPYVVSAGRAVPVPYNGSVARLNFGFLSAARVRRWVHDGDFEVLHIHEPASPSLALLTCWAAQGPIVATFHTSNPRSRAMIAAYPILQPALEKISARIAVSEYARRTLVEHLGGDAVVIPNGVDVDFFARAETKQEWQGTPEARTIGFIGRIDEPRKGLPVLMRAMPRIWEELPGTRLLVAGRGDEEEAVAGLPEEMRERVEFLGMVSDEDKARLLRSVDLYVAPNTGGESFGIILVEAMSSGAPVLASDLDAFAQVLDQGEAGELFANENEDALATAALRLLADPARLTELRERGSRHVRRFDWSTVGAEILSVYETVTDGAASVAPDERTGLRARLGLARD</sequence>
<dbReference type="Gene3D" id="3.40.50.2000">
    <property type="entry name" value="Glycogen Phosphorylase B"/>
    <property type="match status" value="2"/>
</dbReference>
<dbReference type="PANTHER" id="PTHR45947:SF3">
    <property type="entry name" value="SULFOQUINOVOSYL TRANSFERASE SQD2"/>
    <property type="match status" value="1"/>
</dbReference>
<dbReference type="SUPFAM" id="SSF53756">
    <property type="entry name" value="UDP-Glycosyltransferase/glycogen phosphorylase"/>
    <property type="match status" value="1"/>
</dbReference>
<dbReference type="GO" id="GO:0016757">
    <property type="term" value="F:glycosyltransferase activity"/>
    <property type="evidence" value="ECO:0007669"/>
    <property type="project" value="UniProtKB-KW"/>
</dbReference>
<keyword evidence="2" id="KW-0808">Transferase</keyword>
<accession>A0A8T4IT65</accession>
<dbReference type="Pfam" id="PF13692">
    <property type="entry name" value="Glyco_trans_1_4"/>
    <property type="match status" value="1"/>
</dbReference>
<comment type="caution">
    <text evidence="4">The sequence shown here is derived from an EMBL/GenBank/DDBJ whole genome shotgun (WGS) entry which is preliminary data.</text>
</comment>
<dbReference type="Proteomes" id="UP000675554">
    <property type="component" value="Unassembled WGS sequence"/>
</dbReference>
<name>A0A8T4IT65_9ACTN</name>
<dbReference type="GO" id="GO:1901137">
    <property type="term" value="P:carbohydrate derivative biosynthetic process"/>
    <property type="evidence" value="ECO:0007669"/>
    <property type="project" value="UniProtKB-ARBA"/>
</dbReference>
<dbReference type="AlphaFoldDB" id="A0A8T4IT65"/>
<reference evidence="4" key="1">
    <citation type="submission" date="2021-04" db="EMBL/GenBank/DDBJ databases">
        <title>Sequencing of actinobacteria type strains.</title>
        <authorList>
            <person name="Nguyen G.-S."/>
            <person name="Wentzel A."/>
        </authorList>
    </citation>
    <scope>NUCLEOTIDE SEQUENCE</scope>
    <source>
        <strain evidence="4">DSM 42095</strain>
    </source>
</reference>
<evidence type="ECO:0000313" key="4">
    <source>
        <dbReference type="EMBL" id="MBR7674432.1"/>
    </source>
</evidence>